<evidence type="ECO:0000256" key="6">
    <source>
        <dbReference type="HAMAP-Rule" id="MF_01974"/>
    </source>
</evidence>
<dbReference type="SUPFAM" id="SSF55920">
    <property type="entry name" value="Creatinase/aminopeptidase"/>
    <property type="match status" value="1"/>
</dbReference>
<keyword evidence="5 6" id="KW-0378">Hydrolase</keyword>
<dbReference type="GO" id="GO:0006508">
    <property type="term" value="P:proteolysis"/>
    <property type="evidence" value="ECO:0007669"/>
    <property type="project" value="UniProtKB-KW"/>
</dbReference>
<dbReference type="PRINTS" id="PR00599">
    <property type="entry name" value="MAPEPTIDASE"/>
</dbReference>
<feature type="binding site" evidence="6">
    <location>
        <position position="107"/>
    </location>
    <ligand>
        <name>a divalent metal cation</name>
        <dbReference type="ChEBI" id="CHEBI:60240"/>
        <label>2</label>
        <note>catalytic</note>
    </ligand>
</feature>
<keyword evidence="11" id="KW-1185">Reference proteome</keyword>
<dbReference type="Proteomes" id="UP000683139">
    <property type="component" value="Unassembled WGS sequence"/>
</dbReference>
<dbReference type="CDD" id="cd01086">
    <property type="entry name" value="MetAP1"/>
    <property type="match status" value="1"/>
</dbReference>
<evidence type="ECO:0000256" key="2">
    <source>
        <dbReference type="ARBA" id="ARBA00022438"/>
    </source>
</evidence>
<feature type="binding site" evidence="6">
    <location>
        <position position="234"/>
    </location>
    <ligand>
        <name>a divalent metal cation</name>
        <dbReference type="ChEBI" id="CHEBI:60240"/>
        <label>2</label>
        <note>catalytic</note>
    </ligand>
</feature>
<name>A0A920CTT6_9BACL</name>
<comment type="function">
    <text evidence="1 6">Removes the N-terminal methionine from nascent proteins. The N-terminal methionine is often cleaved when the second residue in the primary sequence is small and uncharged (Met-Ala-, Cys, Gly, Pro, Ser, Thr, or Val). Requires deformylation of the N(alpha)-formylated initiator methionine before it can be hydrolyzed.</text>
</comment>
<evidence type="ECO:0000313" key="10">
    <source>
        <dbReference type="EMBL" id="GIP16282.1"/>
    </source>
</evidence>
<evidence type="ECO:0000256" key="8">
    <source>
        <dbReference type="SAM" id="MobiDB-lite"/>
    </source>
</evidence>
<proteinExistence type="inferred from homology"/>
<dbReference type="PANTHER" id="PTHR43330:SF17">
    <property type="entry name" value="METHIONINE AMINOPEPTIDASE"/>
    <property type="match status" value="1"/>
</dbReference>
<dbReference type="PANTHER" id="PTHR43330">
    <property type="entry name" value="METHIONINE AMINOPEPTIDASE"/>
    <property type="match status" value="1"/>
</dbReference>
<dbReference type="GO" id="GO:0070006">
    <property type="term" value="F:metalloaminopeptidase activity"/>
    <property type="evidence" value="ECO:0007669"/>
    <property type="project" value="UniProtKB-UniRule"/>
</dbReference>
<feature type="compositionally biased region" description="Low complexity" evidence="8">
    <location>
        <begin position="272"/>
        <end position="304"/>
    </location>
</feature>
<evidence type="ECO:0000313" key="11">
    <source>
        <dbReference type="Proteomes" id="UP000683139"/>
    </source>
</evidence>
<comment type="cofactor">
    <cofactor evidence="6">
        <name>Co(2+)</name>
        <dbReference type="ChEBI" id="CHEBI:48828"/>
    </cofactor>
    <cofactor evidence="6">
        <name>Zn(2+)</name>
        <dbReference type="ChEBI" id="CHEBI:29105"/>
    </cofactor>
    <cofactor evidence="6">
        <name>Mn(2+)</name>
        <dbReference type="ChEBI" id="CHEBI:29035"/>
    </cofactor>
    <cofactor evidence="6">
        <name>Fe(2+)</name>
        <dbReference type="ChEBI" id="CHEBI:29033"/>
    </cofactor>
    <text evidence="6">Binds 2 divalent metal cations per subunit. Has a high-affinity and a low affinity metal-binding site. The true nature of the physiological cofactor is under debate. The enzyme is active with cobalt, zinc, manganese or divalent iron ions. Most likely, methionine aminopeptidases function as mononuclear Fe(2+)-metalloproteases under physiological conditions, and the catalytically relevant metal-binding site has been assigned to the histidine-containing high-affinity site.</text>
</comment>
<dbReference type="Gene3D" id="3.90.230.10">
    <property type="entry name" value="Creatinase/methionine aminopeptidase superfamily"/>
    <property type="match status" value="1"/>
</dbReference>
<dbReference type="InterPro" id="IPR036005">
    <property type="entry name" value="Creatinase/aminopeptidase-like"/>
</dbReference>
<feature type="binding site" evidence="6">
    <location>
        <position position="203"/>
    </location>
    <ligand>
        <name>a divalent metal cation</name>
        <dbReference type="ChEBI" id="CHEBI:60240"/>
        <label>2</label>
        <note>catalytic</note>
    </ligand>
</feature>
<dbReference type="GO" id="GO:0005829">
    <property type="term" value="C:cytosol"/>
    <property type="evidence" value="ECO:0007669"/>
    <property type="project" value="TreeGrafter"/>
</dbReference>
<evidence type="ECO:0000256" key="1">
    <source>
        <dbReference type="ARBA" id="ARBA00002521"/>
    </source>
</evidence>
<feature type="region of interest" description="Disordered" evidence="8">
    <location>
        <begin position="256"/>
        <end position="347"/>
    </location>
</feature>
<feature type="binding site" evidence="6">
    <location>
        <position position="177"/>
    </location>
    <ligand>
        <name>substrate</name>
    </ligand>
</feature>
<protein>
    <recommendedName>
        <fullName evidence="6 7">Methionine aminopeptidase</fullName>
        <shortName evidence="6">MAP</shortName>
        <shortName evidence="6">MetAP</shortName>
        <ecNumber evidence="6 7">3.4.11.18</ecNumber>
    </recommendedName>
    <alternativeName>
        <fullName evidence="6">Peptidase M</fullName>
    </alternativeName>
</protein>
<feature type="domain" description="Peptidase M24" evidence="9">
    <location>
        <begin position="14"/>
        <end position="241"/>
    </location>
</feature>
<comment type="subunit">
    <text evidence="6">Monomer.</text>
</comment>
<gene>
    <name evidence="6" type="primary">map</name>
    <name evidence="10" type="ORF">J40TS1_19240</name>
</gene>
<comment type="caution">
    <text evidence="10">The sequence shown here is derived from an EMBL/GenBank/DDBJ whole genome shotgun (WGS) entry which is preliminary data.</text>
</comment>
<dbReference type="EMBL" id="BOSE01000003">
    <property type="protein sequence ID" value="GIP16282.1"/>
    <property type="molecule type" value="Genomic_DNA"/>
</dbReference>
<dbReference type="InterPro" id="IPR002467">
    <property type="entry name" value="Pept_M24A_MAP1"/>
</dbReference>
<dbReference type="AlphaFoldDB" id="A0A920CTT6"/>
<evidence type="ECO:0000256" key="3">
    <source>
        <dbReference type="ARBA" id="ARBA00022670"/>
    </source>
</evidence>
<dbReference type="InterPro" id="IPR001714">
    <property type="entry name" value="Pept_M24_MAP"/>
</dbReference>
<dbReference type="NCBIfam" id="TIGR00500">
    <property type="entry name" value="met_pdase_I"/>
    <property type="match status" value="1"/>
</dbReference>
<feature type="binding site" evidence="6">
    <location>
        <position position="234"/>
    </location>
    <ligand>
        <name>a divalent metal cation</name>
        <dbReference type="ChEBI" id="CHEBI:60240"/>
        <label>1</label>
    </ligand>
</feature>
<dbReference type="EC" id="3.4.11.18" evidence="6 7"/>
<keyword evidence="4 6" id="KW-0479">Metal-binding</keyword>
<sequence length="347" mass="36755">MPSALTKTAEEIKLIQRAGRIVAGCHQELRKRLVPGKKTKDIDRFIDWYLTERGATSAQKGYKGYPYTSCISINEVACHGFPNDYELKEGDIVTVDIVADLNGWKADSAWTYMIGNVSEEARKLVRAAKAAMNAGIKAAKAGNALSAIGQAIEQSAAQDGFKVVSAFAGHGIGRQMHERPQVLHTGKPQPRIMLEEGMVITIEPILSAGSANIYTAQDGWTTLTVDHALTAQFEHTIAITNGEPLLLTALPAKQSNARSTAAKPSVAKTGTAKSSPAKSSEASSGSRKPSQTKSGEAKASSGKSEPAKPSEAKASIAKANSARSSEPKPFIAKTVNVKSSLAKPVDD</sequence>
<comment type="similarity">
    <text evidence="6">Belongs to the peptidase M24A family. Methionine aminopeptidase type 1 subfamily.</text>
</comment>
<comment type="catalytic activity">
    <reaction evidence="6 7">
        <text>Release of N-terminal amino acids, preferentially methionine, from peptides and arylamides.</text>
        <dbReference type="EC" id="3.4.11.18"/>
    </reaction>
</comment>
<feature type="binding site" evidence="6">
    <location>
        <position position="107"/>
    </location>
    <ligand>
        <name>a divalent metal cation</name>
        <dbReference type="ChEBI" id="CHEBI:60240"/>
        <label>1</label>
    </ligand>
</feature>
<evidence type="ECO:0000256" key="5">
    <source>
        <dbReference type="ARBA" id="ARBA00022801"/>
    </source>
</evidence>
<evidence type="ECO:0000256" key="7">
    <source>
        <dbReference type="RuleBase" id="RU003653"/>
    </source>
</evidence>
<keyword evidence="3 6" id="KW-0645">Protease</keyword>
<keyword evidence="2 6" id="KW-0031">Aminopeptidase</keyword>
<organism evidence="10 11">
    <name type="scientific">Paenibacillus montaniterrae</name>
    <dbReference type="NCBI Taxonomy" id="429341"/>
    <lineage>
        <taxon>Bacteria</taxon>
        <taxon>Bacillati</taxon>
        <taxon>Bacillota</taxon>
        <taxon>Bacilli</taxon>
        <taxon>Bacillales</taxon>
        <taxon>Paenibacillaceae</taxon>
        <taxon>Paenibacillus</taxon>
    </lineage>
</organism>
<dbReference type="Pfam" id="PF00557">
    <property type="entry name" value="Peptidase_M24"/>
    <property type="match status" value="1"/>
</dbReference>
<feature type="binding site" evidence="6">
    <location>
        <position position="96"/>
    </location>
    <ligand>
        <name>a divalent metal cation</name>
        <dbReference type="ChEBI" id="CHEBI:60240"/>
        <label>1</label>
    </ligand>
</feature>
<dbReference type="GO" id="GO:0004239">
    <property type="term" value="F:initiator methionyl aminopeptidase activity"/>
    <property type="evidence" value="ECO:0007669"/>
    <property type="project" value="UniProtKB-UniRule"/>
</dbReference>
<feature type="binding site" evidence="6">
    <location>
        <position position="79"/>
    </location>
    <ligand>
        <name>substrate</name>
    </ligand>
</feature>
<evidence type="ECO:0000256" key="4">
    <source>
        <dbReference type="ARBA" id="ARBA00022723"/>
    </source>
</evidence>
<evidence type="ECO:0000259" key="9">
    <source>
        <dbReference type="Pfam" id="PF00557"/>
    </source>
</evidence>
<dbReference type="GO" id="GO:0046872">
    <property type="term" value="F:metal ion binding"/>
    <property type="evidence" value="ECO:0007669"/>
    <property type="project" value="UniProtKB-UniRule"/>
</dbReference>
<reference evidence="10" key="1">
    <citation type="submission" date="2021-03" db="EMBL/GenBank/DDBJ databases">
        <title>Antimicrobial resistance genes in bacteria isolated from Japanese honey, and their potential for conferring macrolide and lincosamide resistance in the American foulbrood pathogen Paenibacillus larvae.</title>
        <authorList>
            <person name="Okamoto M."/>
            <person name="Kumagai M."/>
            <person name="Kanamori H."/>
            <person name="Takamatsu D."/>
        </authorList>
    </citation>
    <scope>NUCLEOTIDE SEQUENCE</scope>
    <source>
        <strain evidence="10">J40TS1</strain>
    </source>
</reference>
<feature type="binding site" evidence="6">
    <location>
        <position position="170"/>
    </location>
    <ligand>
        <name>a divalent metal cation</name>
        <dbReference type="ChEBI" id="CHEBI:60240"/>
        <label>2</label>
        <note>catalytic</note>
    </ligand>
</feature>
<accession>A0A920CTT6</accession>
<dbReference type="InterPro" id="IPR000994">
    <property type="entry name" value="Pept_M24"/>
</dbReference>
<dbReference type="HAMAP" id="MF_01974">
    <property type="entry name" value="MetAP_1"/>
    <property type="match status" value="1"/>
</dbReference>